<name>A0AA40EQW8_9PEZI</name>
<gene>
    <name evidence="2" type="ORF">B0T18DRAFT_309505</name>
</gene>
<protein>
    <recommendedName>
        <fullName evidence="1">C2H2-type domain-containing protein</fullName>
    </recommendedName>
</protein>
<dbReference type="PANTHER" id="PTHR35391">
    <property type="entry name" value="C2H2-TYPE DOMAIN-CONTAINING PROTEIN-RELATED"/>
    <property type="match status" value="1"/>
</dbReference>
<sequence>DLQPYHCTYEDCSDPGRLYGVKQEWIDHENQHRRVWHCHSHEAEFETQPEYLHHLKEQHPENEPEDRTPEMLAAAVGASAKPHRGCPFCPTMLSDVTVMQKHVRYHLERLSLYALP</sequence>
<proteinExistence type="predicted"/>
<accession>A0AA40EQW8</accession>
<feature type="domain" description="C2H2-type" evidence="1">
    <location>
        <begin position="5"/>
        <end position="32"/>
    </location>
</feature>
<dbReference type="Proteomes" id="UP001172155">
    <property type="component" value="Unassembled WGS sequence"/>
</dbReference>
<dbReference type="InterPro" id="IPR013087">
    <property type="entry name" value="Znf_C2H2_type"/>
</dbReference>
<dbReference type="EMBL" id="JAUKUD010000005">
    <property type="protein sequence ID" value="KAK0743862.1"/>
    <property type="molecule type" value="Genomic_DNA"/>
</dbReference>
<evidence type="ECO:0000259" key="1">
    <source>
        <dbReference type="SMART" id="SM00355"/>
    </source>
</evidence>
<reference evidence="2" key="1">
    <citation type="submission" date="2023-06" db="EMBL/GenBank/DDBJ databases">
        <title>Genome-scale phylogeny and comparative genomics of the fungal order Sordariales.</title>
        <authorList>
            <consortium name="Lawrence Berkeley National Laboratory"/>
            <person name="Hensen N."/>
            <person name="Bonometti L."/>
            <person name="Westerberg I."/>
            <person name="Brannstrom I.O."/>
            <person name="Guillou S."/>
            <person name="Cros-Aarteil S."/>
            <person name="Calhoun S."/>
            <person name="Haridas S."/>
            <person name="Kuo A."/>
            <person name="Mondo S."/>
            <person name="Pangilinan J."/>
            <person name="Riley R."/>
            <person name="LaButti K."/>
            <person name="Andreopoulos B."/>
            <person name="Lipzen A."/>
            <person name="Chen C."/>
            <person name="Yanf M."/>
            <person name="Daum C."/>
            <person name="Ng V."/>
            <person name="Clum A."/>
            <person name="Steindorff A."/>
            <person name="Ohm R."/>
            <person name="Martin F."/>
            <person name="Silar P."/>
            <person name="Natvig D."/>
            <person name="Lalanne C."/>
            <person name="Gautier V."/>
            <person name="Ament-velasquez S.L."/>
            <person name="Kruys A."/>
            <person name="Hutchinson M.I."/>
            <person name="Powell A.J."/>
            <person name="Barry K."/>
            <person name="Miller A.N."/>
            <person name="Grigoriev I.V."/>
            <person name="Debuchy R."/>
            <person name="Gladieux P."/>
            <person name="Thoren M.H."/>
            <person name="Johannesson H."/>
        </authorList>
    </citation>
    <scope>NUCLEOTIDE SEQUENCE</scope>
    <source>
        <strain evidence="2">SMH3187-1</strain>
    </source>
</reference>
<organism evidence="2 3">
    <name type="scientific">Schizothecium vesticola</name>
    <dbReference type="NCBI Taxonomy" id="314040"/>
    <lineage>
        <taxon>Eukaryota</taxon>
        <taxon>Fungi</taxon>
        <taxon>Dikarya</taxon>
        <taxon>Ascomycota</taxon>
        <taxon>Pezizomycotina</taxon>
        <taxon>Sordariomycetes</taxon>
        <taxon>Sordariomycetidae</taxon>
        <taxon>Sordariales</taxon>
        <taxon>Schizotheciaceae</taxon>
        <taxon>Schizothecium</taxon>
    </lineage>
</organism>
<feature type="non-terminal residue" evidence="2">
    <location>
        <position position="1"/>
    </location>
</feature>
<dbReference type="AlphaFoldDB" id="A0AA40EQW8"/>
<feature type="non-terminal residue" evidence="2">
    <location>
        <position position="116"/>
    </location>
</feature>
<dbReference type="SMART" id="SM00355">
    <property type="entry name" value="ZnF_C2H2"/>
    <property type="match status" value="3"/>
</dbReference>
<evidence type="ECO:0000313" key="3">
    <source>
        <dbReference type="Proteomes" id="UP001172155"/>
    </source>
</evidence>
<keyword evidence="3" id="KW-1185">Reference proteome</keyword>
<comment type="caution">
    <text evidence="2">The sequence shown here is derived from an EMBL/GenBank/DDBJ whole genome shotgun (WGS) entry which is preliminary data.</text>
</comment>
<feature type="domain" description="C2H2-type" evidence="1">
    <location>
        <begin position="84"/>
        <end position="106"/>
    </location>
</feature>
<dbReference type="PANTHER" id="PTHR35391:SF7">
    <property type="entry name" value="C2H2-TYPE DOMAIN-CONTAINING PROTEIN"/>
    <property type="match status" value="1"/>
</dbReference>
<feature type="domain" description="C2H2-type" evidence="1">
    <location>
        <begin position="36"/>
        <end position="59"/>
    </location>
</feature>
<evidence type="ECO:0000313" key="2">
    <source>
        <dbReference type="EMBL" id="KAK0743862.1"/>
    </source>
</evidence>